<comment type="catalytic activity">
    <reaction evidence="1">
        <text>2'-deoxyuridine + phosphate = 2-deoxy-alpha-D-ribose 1-phosphate + uracil</text>
        <dbReference type="Rhea" id="RHEA:22824"/>
        <dbReference type="ChEBI" id="CHEBI:16450"/>
        <dbReference type="ChEBI" id="CHEBI:17568"/>
        <dbReference type="ChEBI" id="CHEBI:43474"/>
        <dbReference type="ChEBI" id="CHEBI:57259"/>
        <dbReference type="EC" id="2.4.2.2"/>
    </reaction>
</comment>
<dbReference type="EC" id="2.4.2.2" evidence="4"/>
<dbReference type="InterPro" id="IPR000312">
    <property type="entry name" value="Glycosyl_Trfase_fam3"/>
</dbReference>
<evidence type="ECO:0000313" key="12">
    <source>
        <dbReference type="EMBL" id="AZA24314.1"/>
    </source>
</evidence>
<dbReference type="InterPro" id="IPR000053">
    <property type="entry name" value="Thymidine/pyrmidine_PPase"/>
</dbReference>
<protein>
    <recommendedName>
        <fullName evidence="5">Pyrimidine-nucleoside phosphorylase</fullName>
        <ecNumber evidence="4">2.4.2.2</ecNumber>
    </recommendedName>
</protein>
<evidence type="ECO:0000256" key="2">
    <source>
        <dbReference type="ARBA" id="ARBA00001958"/>
    </source>
</evidence>
<evidence type="ECO:0000313" key="11">
    <source>
        <dbReference type="EMBL" id="AZA19034.1"/>
    </source>
</evidence>
<evidence type="ECO:0000256" key="4">
    <source>
        <dbReference type="ARBA" id="ARBA00011889"/>
    </source>
</evidence>
<feature type="domain" description="Glycosyl transferase family 3" evidence="10">
    <location>
        <begin position="4"/>
        <end position="40"/>
    </location>
</feature>
<evidence type="ECO:0000256" key="8">
    <source>
        <dbReference type="ARBA" id="ARBA00048453"/>
    </source>
</evidence>
<sequence>MEGVKVDKHSTGGVEDKVTIILMPLVVSFGVPVAKMSGRG</sequence>
<comment type="cofactor">
    <cofactor evidence="2">
        <name>K(+)</name>
        <dbReference type="ChEBI" id="CHEBI:29103"/>
    </cofactor>
</comment>
<dbReference type="GO" id="GO:0004645">
    <property type="term" value="F:1,4-alpha-oligoglucan phosphorylase activity"/>
    <property type="evidence" value="ECO:0007669"/>
    <property type="project" value="InterPro"/>
</dbReference>
<comment type="catalytic activity">
    <reaction evidence="9">
        <text>thymidine + phosphate = 2-deoxy-alpha-D-ribose 1-phosphate + thymine</text>
        <dbReference type="Rhea" id="RHEA:16037"/>
        <dbReference type="ChEBI" id="CHEBI:17748"/>
        <dbReference type="ChEBI" id="CHEBI:17821"/>
        <dbReference type="ChEBI" id="CHEBI:43474"/>
        <dbReference type="ChEBI" id="CHEBI:57259"/>
        <dbReference type="EC" id="2.4.2.2"/>
    </reaction>
</comment>
<evidence type="ECO:0000256" key="1">
    <source>
        <dbReference type="ARBA" id="ARBA00001066"/>
    </source>
</evidence>
<dbReference type="GO" id="GO:0006206">
    <property type="term" value="P:pyrimidine nucleobase metabolic process"/>
    <property type="evidence" value="ECO:0007669"/>
    <property type="project" value="InterPro"/>
</dbReference>
<dbReference type="GO" id="GO:0009032">
    <property type="term" value="F:thymidine phosphorylase activity"/>
    <property type="evidence" value="ECO:0007669"/>
    <property type="project" value="TreeGrafter"/>
</dbReference>
<organism evidence="12">
    <name type="scientific">Streptococcus thermophilus</name>
    <dbReference type="NCBI Taxonomy" id="1308"/>
    <lineage>
        <taxon>Bacteria</taxon>
        <taxon>Bacillati</taxon>
        <taxon>Bacillota</taxon>
        <taxon>Bacilli</taxon>
        <taxon>Lactobacillales</taxon>
        <taxon>Streptococcaceae</taxon>
        <taxon>Streptococcus</taxon>
    </lineage>
</organism>
<evidence type="ECO:0000256" key="5">
    <source>
        <dbReference type="ARBA" id="ARBA00014680"/>
    </source>
</evidence>
<evidence type="ECO:0000256" key="9">
    <source>
        <dbReference type="ARBA" id="ARBA00048525"/>
    </source>
</evidence>
<dbReference type="PANTHER" id="PTHR10515">
    <property type="entry name" value="THYMIDINE PHOSPHORYLASE"/>
    <property type="match status" value="1"/>
</dbReference>
<keyword evidence="6" id="KW-0328">Glycosyltransferase</keyword>
<dbReference type="AlphaFoldDB" id="A0A3G6K7Y7"/>
<proteinExistence type="predicted"/>
<evidence type="ECO:0000256" key="3">
    <source>
        <dbReference type="ARBA" id="ARBA00003877"/>
    </source>
</evidence>
<reference evidence="12" key="1">
    <citation type="submission" date="2018-05" db="EMBL/GenBank/DDBJ databases">
        <authorList>
            <person name="Somerville V."/>
        </authorList>
    </citation>
    <scope>NUCLEOTIDE SEQUENCE</scope>
    <source>
        <strain evidence="12">NWC_1_1</strain>
        <strain evidence="11">NWC_2_1</strain>
    </source>
</reference>
<evidence type="ECO:0000256" key="7">
    <source>
        <dbReference type="ARBA" id="ARBA00022679"/>
    </source>
</evidence>
<dbReference type="InterPro" id="IPR035902">
    <property type="entry name" value="Nuc_phospho_transferase"/>
</dbReference>
<comment type="catalytic activity">
    <reaction evidence="8">
        <text>uridine + phosphate = alpha-D-ribose 1-phosphate + uracil</text>
        <dbReference type="Rhea" id="RHEA:24388"/>
        <dbReference type="ChEBI" id="CHEBI:16704"/>
        <dbReference type="ChEBI" id="CHEBI:17568"/>
        <dbReference type="ChEBI" id="CHEBI:43474"/>
        <dbReference type="ChEBI" id="CHEBI:57720"/>
        <dbReference type="EC" id="2.4.2.2"/>
    </reaction>
</comment>
<comment type="function">
    <text evidence="3">Catalyzes phosphorolysis of the pyrimidine nucleosides uridine, thymidine and 2'-deoxyuridine with the formation of the corresponding pyrimidine base and ribose-1-phosphate.</text>
</comment>
<dbReference type="Pfam" id="PF00591">
    <property type="entry name" value="Glycos_transf_3"/>
    <property type="match status" value="1"/>
</dbReference>
<dbReference type="GO" id="GO:0005829">
    <property type="term" value="C:cytosol"/>
    <property type="evidence" value="ECO:0007669"/>
    <property type="project" value="TreeGrafter"/>
</dbReference>
<dbReference type="PANTHER" id="PTHR10515:SF0">
    <property type="entry name" value="THYMIDINE PHOSPHORYLASE"/>
    <property type="match status" value="1"/>
</dbReference>
<evidence type="ECO:0000259" key="10">
    <source>
        <dbReference type="Pfam" id="PF00591"/>
    </source>
</evidence>
<dbReference type="SUPFAM" id="SSF52418">
    <property type="entry name" value="Nucleoside phosphorylase/phosphoribosyltransferase catalytic domain"/>
    <property type="match status" value="1"/>
</dbReference>
<gene>
    <name evidence="12" type="ORF">DF198_04110</name>
    <name evidence="11" type="ORF">DQL92_04095</name>
</gene>
<dbReference type="EMBL" id="CP029252">
    <property type="protein sequence ID" value="AZA24314.1"/>
    <property type="molecule type" value="Genomic_DNA"/>
</dbReference>
<accession>A0A3G6K7Y7</accession>
<dbReference type="Gene3D" id="3.40.1030.10">
    <property type="entry name" value="Nucleoside phosphorylase/phosphoribosyltransferase catalytic domain"/>
    <property type="match status" value="1"/>
</dbReference>
<name>A0A3G6K7Y7_STRTR</name>
<dbReference type="EMBL" id="CP031021">
    <property type="protein sequence ID" value="AZA19034.1"/>
    <property type="molecule type" value="Genomic_DNA"/>
</dbReference>
<keyword evidence="7" id="KW-0808">Transferase</keyword>
<evidence type="ECO:0000256" key="6">
    <source>
        <dbReference type="ARBA" id="ARBA00022676"/>
    </source>
</evidence>